<evidence type="ECO:0000256" key="3">
    <source>
        <dbReference type="ARBA" id="ARBA00022475"/>
    </source>
</evidence>
<name>A0A6B1E0C7_9CHLR</name>
<accession>A0A6B1E0C7</accession>
<dbReference type="EMBL" id="VXPY01000122">
    <property type="protein sequence ID" value="MYD92054.1"/>
    <property type="molecule type" value="Genomic_DNA"/>
</dbReference>
<protein>
    <submittedName>
        <fullName evidence="9">Sugar ABC transporter permease</fullName>
    </submittedName>
</protein>
<feature type="transmembrane region" description="Helical" evidence="7">
    <location>
        <begin position="142"/>
        <end position="161"/>
    </location>
</feature>
<evidence type="ECO:0000259" key="8">
    <source>
        <dbReference type="PROSITE" id="PS50928"/>
    </source>
</evidence>
<comment type="caution">
    <text evidence="9">The sequence shown here is derived from an EMBL/GenBank/DDBJ whole genome shotgun (WGS) entry which is preliminary data.</text>
</comment>
<evidence type="ECO:0000313" key="9">
    <source>
        <dbReference type="EMBL" id="MYD92054.1"/>
    </source>
</evidence>
<evidence type="ECO:0000256" key="5">
    <source>
        <dbReference type="ARBA" id="ARBA00022989"/>
    </source>
</evidence>
<keyword evidence="3" id="KW-1003">Cell membrane</keyword>
<keyword evidence="5 7" id="KW-1133">Transmembrane helix</keyword>
<evidence type="ECO:0000256" key="6">
    <source>
        <dbReference type="ARBA" id="ARBA00023136"/>
    </source>
</evidence>
<dbReference type="InterPro" id="IPR035906">
    <property type="entry name" value="MetI-like_sf"/>
</dbReference>
<dbReference type="GO" id="GO:0005886">
    <property type="term" value="C:plasma membrane"/>
    <property type="evidence" value="ECO:0007669"/>
    <property type="project" value="UniProtKB-SubCell"/>
</dbReference>
<comment type="similarity">
    <text evidence="7">Belongs to the binding-protein-dependent transport system permease family.</text>
</comment>
<evidence type="ECO:0000256" key="7">
    <source>
        <dbReference type="RuleBase" id="RU363032"/>
    </source>
</evidence>
<feature type="domain" description="ABC transmembrane type-1" evidence="8">
    <location>
        <begin position="136"/>
        <end position="348"/>
    </location>
</feature>
<dbReference type="InterPro" id="IPR051393">
    <property type="entry name" value="ABC_transporter_permease"/>
</dbReference>
<proteinExistence type="inferred from homology"/>
<dbReference type="PANTHER" id="PTHR30193">
    <property type="entry name" value="ABC TRANSPORTER PERMEASE PROTEIN"/>
    <property type="match status" value="1"/>
</dbReference>
<dbReference type="PROSITE" id="PS50928">
    <property type="entry name" value="ABC_TM1"/>
    <property type="match status" value="1"/>
</dbReference>
<keyword evidence="6 7" id="KW-0472">Membrane</keyword>
<dbReference type="SUPFAM" id="SSF161098">
    <property type="entry name" value="MetI-like"/>
    <property type="match status" value="1"/>
</dbReference>
<feature type="transmembrane region" description="Helical" evidence="7">
    <location>
        <begin position="74"/>
        <end position="97"/>
    </location>
</feature>
<dbReference type="GO" id="GO:0055085">
    <property type="term" value="P:transmembrane transport"/>
    <property type="evidence" value="ECO:0007669"/>
    <property type="project" value="InterPro"/>
</dbReference>
<reference evidence="9" key="1">
    <citation type="submission" date="2019-09" db="EMBL/GenBank/DDBJ databases">
        <title>Characterisation of the sponge microbiome using genome-centric metagenomics.</title>
        <authorList>
            <person name="Engelberts J.P."/>
            <person name="Robbins S.J."/>
            <person name="De Goeij J.M."/>
            <person name="Aranda M."/>
            <person name="Bell S.C."/>
            <person name="Webster N.S."/>
        </authorList>
    </citation>
    <scope>NUCLEOTIDE SEQUENCE</scope>
    <source>
        <strain evidence="9">SB0662_bin_9</strain>
    </source>
</reference>
<dbReference type="CDD" id="cd06261">
    <property type="entry name" value="TM_PBP2"/>
    <property type="match status" value="1"/>
</dbReference>
<feature type="transmembrane region" description="Helical" evidence="7">
    <location>
        <begin position="173"/>
        <end position="194"/>
    </location>
</feature>
<gene>
    <name evidence="9" type="ORF">F4Y08_17275</name>
</gene>
<dbReference type="PANTHER" id="PTHR30193:SF37">
    <property type="entry name" value="INNER MEMBRANE ABC TRANSPORTER PERMEASE PROTEIN YCJO"/>
    <property type="match status" value="1"/>
</dbReference>
<feature type="transmembrane region" description="Helical" evidence="7">
    <location>
        <begin position="268"/>
        <end position="292"/>
    </location>
</feature>
<evidence type="ECO:0000256" key="1">
    <source>
        <dbReference type="ARBA" id="ARBA00004651"/>
    </source>
</evidence>
<dbReference type="Pfam" id="PF00528">
    <property type="entry name" value="BPD_transp_1"/>
    <property type="match status" value="1"/>
</dbReference>
<feature type="transmembrane region" description="Helical" evidence="7">
    <location>
        <begin position="222"/>
        <end position="247"/>
    </location>
</feature>
<keyword evidence="4 7" id="KW-0812">Transmembrane</keyword>
<dbReference type="Gene3D" id="1.10.3720.10">
    <property type="entry name" value="MetI-like"/>
    <property type="match status" value="1"/>
</dbReference>
<comment type="subcellular location">
    <subcellularLocation>
        <location evidence="1 7">Cell membrane</location>
        <topology evidence="1 7">Multi-pass membrane protein</topology>
    </subcellularLocation>
</comment>
<sequence>MGCAGTVGRTGPGTSPTGLSVWADCGQSPSSSSNTLLRGRSLDTMTTARLASGSRRGPAWDWVRIRRVLRKSQFHFGVAVIVPTLIWYFVFMFHPIFQAFRIAMVDYKILDPQNSPFIGLGNYQKLLLNPLFLVSIKNTFTWTLYIFLFMLPISMLVATTLSNVRRLRNLYQAVIFIPVVVSLVAVSLLFRMVMDPEVGQLNRMLDFLGIPPFKWMSSSRSALAAISGIAVWKSMGFYIVLLTAGMLNISEEVIDASRVDGANEWQRFWRVTIPLLSHTIILVVVLLTVGSLQEFTLPYVMTEGGPGTATYLYNLLIYEEAFTHIRFGTATVAALFQFVFILIASLIQIRVLRPNWSY</sequence>
<organism evidence="9">
    <name type="scientific">Caldilineaceae bacterium SB0662_bin_9</name>
    <dbReference type="NCBI Taxonomy" id="2605258"/>
    <lineage>
        <taxon>Bacteria</taxon>
        <taxon>Bacillati</taxon>
        <taxon>Chloroflexota</taxon>
        <taxon>Caldilineae</taxon>
        <taxon>Caldilineales</taxon>
        <taxon>Caldilineaceae</taxon>
    </lineage>
</organism>
<feature type="transmembrane region" description="Helical" evidence="7">
    <location>
        <begin position="325"/>
        <end position="347"/>
    </location>
</feature>
<keyword evidence="2 7" id="KW-0813">Transport</keyword>
<evidence type="ECO:0000256" key="4">
    <source>
        <dbReference type="ARBA" id="ARBA00022692"/>
    </source>
</evidence>
<dbReference type="AlphaFoldDB" id="A0A6B1E0C7"/>
<evidence type="ECO:0000256" key="2">
    <source>
        <dbReference type="ARBA" id="ARBA00022448"/>
    </source>
</evidence>
<dbReference type="InterPro" id="IPR000515">
    <property type="entry name" value="MetI-like"/>
</dbReference>